<proteinExistence type="inferred from homology"/>
<gene>
    <name evidence="6" type="primary">gldI</name>
    <name evidence="6" type="ORF">RM519_02825</name>
</gene>
<keyword evidence="3 4" id="KW-0413">Isomerase</keyword>
<comment type="caution">
    <text evidence="6">The sequence shown here is derived from an EMBL/GenBank/DDBJ whole genome shotgun (WGS) entry which is preliminary data.</text>
</comment>
<reference evidence="6 7" key="1">
    <citation type="submission" date="2023-09" db="EMBL/GenBank/DDBJ databases">
        <authorList>
            <person name="Rey-Velasco X."/>
        </authorList>
    </citation>
    <scope>NUCLEOTIDE SEQUENCE [LARGE SCALE GENOMIC DNA]</scope>
    <source>
        <strain evidence="6 7">P050</strain>
    </source>
</reference>
<keyword evidence="7" id="KW-1185">Reference proteome</keyword>
<dbReference type="SUPFAM" id="SSF54534">
    <property type="entry name" value="FKBP-like"/>
    <property type="match status" value="1"/>
</dbReference>
<accession>A0ABU2Y1U3</accession>
<dbReference type="EC" id="5.2.1.8" evidence="4"/>
<evidence type="ECO:0000256" key="2">
    <source>
        <dbReference type="ARBA" id="ARBA00023110"/>
    </source>
</evidence>
<evidence type="ECO:0000313" key="6">
    <source>
        <dbReference type="EMBL" id="MDT0552171.1"/>
    </source>
</evidence>
<dbReference type="NCBIfam" id="TIGR03516">
    <property type="entry name" value="ppisom_GldI"/>
    <property type="match status" value="1"/>
</dbReference>
<evidence type="ECO:0000256" key="3">
    <source>
        <dbReference type="PROSITE-ProRule" id="PRU00277"/>
    </source>
</evidence>
<comment type="similarity">
    <text evidence="4">Belongs to the FKBP-type PPIase family.</text>
</comment>
<dbReference type="Proteomes" id="UP001252186">
    <property type="component" value="Unassembled WGS sequence"/>
</dbReference>
<keyword evidence="2 3" id="KW-0697">Rotamase</keyword>
<dbReference type="InterPro" id="IPR001179">
    <property type="entry name" value="PPIase_FKBP_dom"/>
</dbReference>
<feature type="domain" description="PPIase FKBP-type" evidence="5">
    <location>
        <begin position="85"/>
        <end position="174"/>
    </location>
</feature>
<dbReference type="PROSITE" id="PS50059">
    <property type="entry name" value="FKBP_PPIASE"/>
    <property type="match status" value="1"/>
</dbReference>
<dbReference type="RefSeq" id="WP_311592007.1">
    <property type="nucleotide sequence ID" value="NZ_JAVRHV010000001.1"/>
</dbReference>
<dbReference type="InterPro" id="IPR019869">
    <property type="entry name" value="Motility-assoc_PPIase_GldI"/>
</dbReference>
<evidence type="ECO:0000256" key="1">
    <source>
        <dbReference type="ARBA" id="ARBA00000971"/>
    </source>
</evidence>
<dbReference type="PROSITE" id="PS51257">
    <property type="entry name" value="PROKAR_LIPOPROTEIN"/>
    <property type="match status" value="1"/>
</dbReference>
<protein>
    <recommendedName>
        <fullName evidence="4">Peptidyl-prolyl cis-trans isomerase</fullName>
        <ecNumber evidence="4">5.2.1.8</ecNumber>
    </recommendedName>
</protein>
<comment type="catalytic activity">
    <reaction evidence="1 3 4">
        <text>[protein]-peptidylproline (omega=180) = [protein]-peptidylproline (omega=0)</text>
        <dbReference type="Rhea" id="RHEA:16237"/>
        <dbReference type="Rhea" id="RHEA-COMP:10747"/>
        <dbReference type="Rhea" id="RHEA-COMP:10748"/>
        <dbReference type="ChEBI" id="CHEBI:83833"/>
        <dbReference type="ChEBI" id="CHEBI:83834"/>
        <dbReference type="EC" id="5.2.1.8"/>
    </reaction>
</comment>
<evidence type="ECO:0000259" key="5">
    <source>
        <dbReference type="PROSITE" id="PS50059"/>
    </source>
</evidence>
<dbReference type="Pfam" id="PF00254">
    <property type="entry name" value="FKBP_C"/>
    <property type="match status" value="1"/>
</dbReference>
<name>A0ABU2Y1U3_9FLAO</name>
<sequence length="174" mass="20143">MRISVFFVLLMVVACTKPIPRRPISHHGKSFIEESIARNKKVNELEKRAIKYYIAQDSSHNYLESPRGFWYRYVHQINENAKVPKTSDKVTYRCQISNLKNEILYSFDDLGNINYSVDKEEVELGLQSGIKLMKKGEEVVFVFPSFNALGLLGDKDEVGINEPLIYRIQIIEIN</sequence>
<dbReference type="Gene3D" id="3.10.50.40">
    <property type="match status" value="1"/>
</dbReference>
<dbReference type="InterPro" id="IPR046357">
    <property type="entry name" value="PPIase_dom_sf"/>
</dbReference>
<evidence type="ECO:0000313" key="7">
    <source>
        <dbReference type="Proteomes" id="UP001252186"/>
    </source>
</evidence>
<organism evidence="6 7">
    <name type="scientific">Urechidicola vernalis</name>
    <dbReference type="NCBI Taxonomy" id="3075600"/>
    <lineage>
        <taxon>Bacteria</taxon>
        <taxon>Pseudomonadati</taxon>
        <taxon>Bacteroidota</taxon>
        <taxon>Flavobacteriia</taxon>
        <taxon>Flavobacteriales</taxon>
        <taxon>Flavobacteriaceae</taxon>
        <taxon>Urechidicola</taxon>
    </lineage>
</organism>
<evidence type="ECO:0000256" key="4">
    <source>
        <dbReference type="RuleBase" id="RU003915"/>
    </source>
</evidence>
<dbReference type="EMBL" id="JAVRHV010000001">
    <property type="protein sequence ID" value="MDT0552171.1"/>
    <property type="molecule type" value="Genomic_DNA"/>
</dbReference>